<dbReference type="Proteomes" id="UP000183809">
    <property type="component" value="Unassembled WGS sequence"/>
</dbReference>
<feature type="region of interest" description="Disordered" evidence="1">
    <location>
        <begin position="174"/>
        <end position="194"/>
    </location>
</feature>
<evidence type="ECO:0000256" key="1">
    <source>
        <dbReference type="SAM" id="MobiDB-lite"/>
    </source>
</evidence>
<dbReference type="Pfam" id="PF13840">
    <property type="entry name" value="ACT_7"/>
    <property type="match status" value="1"/>
</dbReference>
<name>A0A1J9QYE5_9PEZI</name>
<sequence length="472" mass="50882">MVLYLQDTQLALIHIPLHLYSNFLQPILQLLLPSSRPSSSDSASTNGSNAPRSKKSWAYEHPFTNISVTPVECSIACSREMAEDLFTPVRDSLDPSSRDQVSITNEDYIVMQVDGEGLDAGQRVLELTSPLAMAGMCVQLLHDLPQPSTSPQPQPPVAHQAQLQNTRSIFSPLARSRRSTHQPPNTSHSAYSHTSGADSSIFFITTYFSDYILVPVRARGQVIKALEDRGFAFEQTTSSYVNPIANSFNTHTRNKSSSSSFDSLPPPPGTPPPANIHELQTRTFSLLKRRNIVFAVDPSIQLVQCAGSKDSASTRPISGGALNGSSFASRGHPPSVEDTLHLGLVKCLISAPRPTFLSLTLTDTEPASVLLEKRLLPNFAPDVLLGSKEDVLVPITLDLRDLPLESTGIVCGVAGRLVGGTSGFGGFEGEGSDAVEMSYLSTARAGTVMVGEEELERAMEALRGADEQLEAN</sequence>
<dbReference type="RefSeq" id="XP_020129684.1">
    <property type="nucleotide sequence ID" value="XM_020273940.1"/>
</dbReference>
<proteinExistence type="predicted"/>
<reference evidence="3 4" key="1">
    <citation type="submission" date="2016-10" db="EMBL/GenBank/DDBJ databases">
        <title>Proteomics and genomics reveal pathogen-plant mechanisms compatible with a hemibiotrophic lifestyle of Diplodia corticola.</title>
        <authorList>
            <person name="Fernandes I."/>
            <person name="De Jonge R."/>
            <person name="Van De Peer Y."/>
            <person name="Devreese B."/>
            <person name="Alves A."/>
            <person name="Esteves A.C."/>
        </authorList>
    </citation>
    <scope>NUCLEOTIDE SEQUENCE [LARGE SCALE GENOMIC DNA]</scope>
    <source>
        <strain evidence="3 4">CBS 112549</strain>
    </source>
</reference>
<feature type="compositionally biased region" description="Pro residues" evidence="1">
    <location>
        <begin position="264"/>
        <end position="274"/>
    </location>
</feature>
<dbReference type="EMBL" id="MNUE01000030">
    <property type="protein sequence ID" value="OJD33424.1"/>
    <property type="molecule type" value="Genomic_DNA"/>
</dbReference>
<dbReference type="GO" id="GO:0006520">
    <property type="term" value="P:amino acid metabolic process"/>
    <property type="evidence" value="ECO:0007669"/>
    <property type="project" value="UniProtKB-ARBA"/>
</dbReference>
<dbReference type="PANTHER" id="PTHR31131:SF6">
    <property type="entry name" value="CASTOR ACT DOMAIN-CONTAINING PROTEIN"/>
    <property type="match status" value="1"/>
</dbReference>
<organism evidence="3 4">
    <name type="scientific">Diplodia corticola</name>
    <dbReference type="NCBI Taxonomy" id="236234"/>
    <lineage>
        <taxon>Eukaryota</taxon>
        <taxon>Fungi</taxon>
        <taxon>Dikarya</taxon>
        <taxon>Ascomycota</taxon>
        <taxon>Pezizomycotina</taxon>
        <taxon>Dothideomycetes</taxon>
        <taxon>Dothideomycetes incertae sedis</taxon>
        <taxon>Botryosphaeriales</taxon>
        <taxon>Botryosphaeriaceae</taxon>
        <taxon>Diplodia</taxon>
    </lineage>
</organism>
<dbReference type="InterPro" id="IPR051719">
    <property type="entry name" value="CASTOR_mTORC1"/>
</dbReference>
<gene>
    <name evidence="3" type="ORF">BKCO1_3000059</name>
</gene>
<comment type="caution">
    <text evidence="3">The sequence shown here is derived from an EMBL/GenBank/DDBJ whole genome shotgun (WGS) entry which is preliminary data.</text>
</comment>
<dbReference type="SUPFAM" id="SSF55021">
    <property type="entry name" value="ACT-like"/>
    <property type="match status" value="1"/>
</dbReference>
<protein>
    <submittedName>
        <fullName evidence="3">Carbohydrate-binding module family 1 protein non-catalytic module family cdh</fullName>
    </submittedName>
</protein>
<evidence type="ECO:0000313" key="4">
    <source>
        <dbReference type="Proteomes" id="UP000183809"/>
    </source>
</evidence>
<accession>A0A1J9QYE5</accession>
<dbReference type="Gene3D" id="3.30.2130.10">
    <property type="entry name" value="VC0802-like"/>
    <property type="match status" value="3"/>
</dbReference>
<keyword evidence="4" id="KW-1185">Reference proteome</keyword>
<dbReference type="InterPro" id="IPR027795">
    <property type="entry name" value="CASTOR_ACT_dom"/>
</dbReference>
<feature type="region of interest" description="Disordered" evidence="1">
    <location>
        <begin position="251"/>
        <end position="275"/>
    </location>
</feature>
<dbReference type="GO" id="GO:0046394">
    <property type="term" value="P:carboxylic acid biosynthetic process"/>
    <property type="evidence" value="ECO:0007669"/>
    <property type="project" value="UniProtKB-ARBA"/>
</dbReference>
<dbReference type="PANTHER" id="PTHR31131">
    <property type="entry name" value="CHROMOSOME 1, WHOLE GENOME SHOTGUN SEQUENCE"/>
    <property type="match status" value="1"/>
</dbReference>
<feature type="domain" description="CASTOR ACT" evidence="2">
    <location>
        <begin position="197"/>
        <end position="228"/>
    </location>
</feature>
<evidence type="ECO:0000313" key="3">
    <source>
        <dbReference type="EMBL" id="OJD33424.1"/>
    </source>
</evidence>
<dbReference type="InterPro" id="IPR045865">
    <property type="entry name" value="ACT-like_dom_sf"/>
</dbReference>
<dbReference type="AlphaFoldDB" id="A0A1J9QYE5"/>
<dbReference type="OrthoDB" id="58529at2759"/>
<evidence type="ECO:0000259" key="2">
    <source>
        <dbReference type="Pfam" id="PF13840"/>
    </source>
</evidence>
<feature type="compositionally biased region" description="Polar residues" evidence="1">
    <location>
        <begin position="181"/>
        <end position="194"/>
    </location>
</feature>
<dbReference type="GeneID" id="31014201"/>